<dbReference type="EMBL" id="WNYA01000105">
    <property type="protein sequence ID" value="KAG8549999.1"/>
    <property type="molecule type" value="Genomic_DNA"/>
</dbReference>
<protein>
    <submittedName>
        <fullName evidence="1">Uncharacterized protein</fullName>
    </submittedName>
</protein>
<accession>A0AAV6ZKS0</accession>
<dbReference type="AlphaFoldDB" id="A0AAV6ZKS0"/>
<sequence>MLRTMVQCHLMFLGRRPQVTHFFMPALHTHESLLIVSRQASSSESGGFVTTRQILKDRLLIYNNAFEKEVTLTALSKMDILEQKEAKGRIYSPQNMTKATTV</sequence>
<evidence type="ECO:0000313" key="1">
    <source>
        <dbReference type="EMBL" id="KAG8549999.1"/>
    </source>
</evidence>
<reference evidence="1" key="1">
    <citation type="thesis" date="2020" institute="ProQuest LLC" country="789 East Eisenhower Parkway, Ann Arbor, MI, USA">
        <title>Comparative Genomics and Chromosome Evolution.</title>
        <authorList>
            <person name="Mudd A.B."/>
        </authorList>
    </citation>
    <scope>NUCLEOTIDE SEQUENCE</scope>
    <source>
        <strain evidence="1">237g6f4</strain>
        <tissue evidence="1">Blood</tissue>
    </source>
</reference>
<proteinExistence type="predicted"/>
<name>A0AAV6ZKS0_ENGPU</name>
<keyword evidence="2" id="KW-1185">Reference proteome</keyword>
<organism evidence="1 2">
    <name type="scientific">Engystomops pustulosus</name>
    <name type="common">Tungara frog</name>
    <name type="synonym">Physalaemus pustulosus</name>
    <dbReference type="NCBI Taxonomy" id="76066"/>
    <lineage>
        <taxon>Eukaryota</taxon>
        <taxon>Metazoa</taxon>
        <taxon>Chordata</taxon>
        <taxon>Craniata</taxon>
        <taxon>Vertebrata</taxon>
        <taxon>Euteleostomi</taxon>
        <taxon>Amphibia</taxon>
        <taxon>Batrachia</taxon>
        <taxon>Anura</taxon>
        <taxon>Neobatrachia</taxon>
        <taxon>Hyloidea</taxon>
        <taxon>Leptodactylidae</taxon>
        <taxon>Leiuperinae</taxon>
        <taxon>Engystomops</taxon>
    </lineage>
</organism>
<evidence type="ECO:0000313" key="2">
    <source>
        <dbReference type="Proteomes" id="UP000824782"/>
    </source>
</evidence>
<comment type="caution">
    <text evidence="1">The sequence shown here is derived from an EMBL/GenBank/DDBJ whole genome shotgun (WGS) entry which is preliminary data.</text>
</comment>
<gene>
    <name evidence="1" type="ORF">GDO81_029878</name>
</gene>
<dbReference type="Proteomes" id="UP000824782">
    <property type="component" value="Unassembled WGS sequence"/>
</dbReference>